<feature type="region of interest" description="Disordered" evidence="8">
    <location>
        <begin position="287"/>
        <end position="326"/>
    </location>
</feature>
<accession>A0AA88AYQ8</accession>
<dbReference type="GO" id="GO:0005634">
    <property type="term" value="C:nucleus"/>
    <property type="evidence" value="ECO:0007669"/>
    <property type="project" value="UniProtKB-SubCell"/>
</dbReference>
<evidence type="ECO:0000256" key="2">
    <source>
        <dbReference type="ARBA" id="ARBA00022723"/>
    </source>
</evidence>
<dbReference type="InterPro" id="IPR056450">
    <property type="entry name" value="UBA_RAD5A"/>
</dbReference>
<dbReference type="Proteomes" id="UP001187192">
    <property type="component" value="Unassembled WGS sequence"/>
</dbReference>
<comment type="subcellular location">
    <subcellularLocation>
        <location evidence="1">Nucleus</location>
    </subcellularLocation>
</comment>
<dbReference type="PROSITE" id="PS51192">
    <property type="entry name" value="HELICASE_ATP_BIND_1"/>
    <property type="match status" value="1"/>
</dbReference>
<dbReference type="GO" id="GO:0006281">
    <property type="term" value="P:DNA repair"/>
    <property type="evidence" value="ECO:0007669"/>
    <property type="project" value="TreeGrafter"/>
</dbReference>
<keyword evidence="5" id="KW-0862">Zinc</keyword>
<dbReference type="InterPro" id="IPR050628">
    <property type="entry name" value="SNF2_RAD54_helicase_TF"/>
</dbReference>
<dbReference type="Pfam" id="PF24559">
    <property type="entry name" value="UBA_RAD5A"/>
    <property type="match status" value="1"/>
</dbReference>
<dbReference type="PANTHER" id="PTHR45626:SF45">
    <property type="entry name" value="DNA REPAIR PROTEIN RAD5A"/>
    <property type="match status" value="1"/>
</dbReference>
<feature type="compositionally biased region" description="Basic and acidic residues" evidence="8">
    <location>
        <begin position="94"/>
        <end position="103"/>
    </location>
</feature>
<dbReference type="EMBL" id="BTGU01000062">
    <property type="protein sequence ID" value="GMN56206.1"/>
    <property type="molecule type" value="Genomic_DNA"/>
</dbReference>
<name>A0AA88AYQ8_FICCA</name>
<keyword evidence="11" id="KW-1185">Reference proteome</keyword>
<evidence type="ECO:0000256" key="1">
    <source>
        <dbReference type="ARBA" id="ARBA00004123"/>
    </source>
</evidence>
<keyword evidence="2" id="KW-0479">Metal-binding</keyword>
<dbReference type="InterPro" id="IPR000330">
    <property type="entry name" value="SNF2_N"/>
</dbReference>
<dbReference type="InterPro" id="IPR027417">
    <property type="entry name" value="P-loop_NTPase"/>
</dbReference>
<dbReference type="Gene3D" id="3.40.50.10810">
    <property type="entry name" value="Tandem AAA-ATPase domain"/>
    <property type="match status" value="1"/>
</dbReference>
<dbReference type="AlphaFoldDB" id="A0AA88AYQ8"/>
<dbReference type="SMART" id="SM00910">
    <property type="entry name" value="HIRAN"/>
    <property type="match status" value="1"/>
</dbReference>
<dbReference type="InterPro" id="IPR038718">
    <property type="entry name" value="SNF2-like_sf"/>
</dbReference>
<reference evidence="10" key="1">
    <citation type="submission" date="2023-07" db="EMBL/GenBank/DDBJ databases">
        <title>draft genome sequence of fig (Ficus carica).</title>
        <authorList>
            <person name="Takahashi T."/>
            <person name="Nishimura K."/>
        </authorList>
    </citation>
    <scope>NUCLEOTIDE SEQUENCE</scope>
</reference>
<keyword evidence="7" id="KW-0539">Nucleus</keyword>
<feature type="compositionally biased region" description="Polar residues" evidence="8">
    <location>
        <begin position="296"/>
        <end position="316"/>
    </location>
</feature>
<dbReference type="GO" id="GO:0003676">
    <property type="term" value="F:nucleic acid binding"/>
    <property type="evidence" value="ECO:0007669"/>
    <property type="project" value="InterPro"/>
</dbReference>
<dbReference type="GO" id="GO:0008094">
    <property type="term" value="F:ATP-dependent activity, acting on DNA"/>
    <property type="evidence" value="ECO:0007669"/>
    <property type="project" value="TreeGrafter"/>
</dbReference>
<evidence type="ECO:0000256" key="7">
    <source>
        <dbReference type="ARBA" id="ARBA00023242"/>
    </source>
</evidence>
<dbReference type="CDD" id="cd18008">
    <property type="entry name" value="DEXDc_SHPRH-like"/>
    <property type="match status" value="1"/>
</dbReference>
<dbReference type="SUPFAM" id="SSF46934">
    <property type="entry name" value="UBA-like"/>
    <property type="match status" value="1"/>
</dbReference>
<proteinExistence type="predicted"/>
<dbReference type="Pfam" id="PF00176">
    <property type="entry name" value="SNF2-rel_dom"/>
    <property type="match status" value="1"/>
</dbReference>
<comment type="caution">
    <text evidence="10">The sequence shown here is derived from an EMBL/GenBank/DDBJ whole genome shotgun (WGS) entry which is preliminary data.</text>
</comment>
<organism evidence="10 11">
    <name type="scientific">Ficus carica</name>
    <name type="common">Common fig</name>
    <dbReference type="NCBI Taxonomy" id="3494"/>
    <lineage>
        <taxon>Eukaryota</taxon>
        <taxon>Viridiplantae</taxon>
        <taxon>Streptophyta</taxon>
        <taxon>Embryophyta</taxon>
        <taxon>Tracheophyta</taxon>
        <taxon>Spermatophyta</taxon>
        <taxon>Magnoliopsida</taxon>
        <taxon>eudicotyledons</taxon>
        <taxon>Gunneridae</taxon>
        <taxon>Pentapetalae</taxon>
        <taxon>rosids</taxon>
        <taxon>fabids</taxon>
        <taxon>Rosales</taxon>
        <taxon>Moraceae</taxon>
        <taxon>Ficeae</taxon>
        <taxon>Ficus</taxon>
    </lineage>
</organism>
<feature type="compositionally biased region" description="Low complexity" evidence="8">
    <location>
        <begin position="79"/>
        <end position="93"/>
    </location>
</feature>
<dbReference type="GO" id="GO:0008270">
    <property type="term" value="F:zinc ion binding"/>
    <property type="evidence" value="ECO:0007669"/>
    <property type="project" value="InterPro"/>
</dbReference>
<keyword evidence="3" id="KW-0547">Nucleotide-binding</keyword>
<dbReference type="InterPro" id="IPR009060">
    <property type="entry name" value="UBA-like_sf"/>
</dbReference>
<dbReference type="PANTHER" id="PTHR45626">
    <property type="entry name" value="TRANSCRIPTION TERMINATION FACTOR 2-RELATED"/>
    <property type="match status" value="1"/>
</dbReference>
<dbReference type="CDD" id="cd14318">
    <property type="entry name" value="UBA_Cbl_like"/>
    <property type="match status" value="1"/>
</dbReference>
<protein>
    <recommendedName>
        <fullName evidence="9">Helicase ATP-binding domain-containing protein</fullName>
    </recommendedName>
</protein>
<dbReference type="GO" id="GO:0016818">
    <property type="term" value="F:hydrolase activity, acting on acid anhydrides, in phosphorus-containing anhydrides"/>
    <property type="evidence" value="ECO:0007669"/>
    <property type="project" value="InterPro"/>
</dbReference>
<evidence type="ECO:0000256" key="5">
    <source>
        <dbReference type="ARBA" id="ARBA00022833"/>
    </source>
</evidence>
<dbReference type="InterPro" id="IPR014905">
    <property type="entry name" value="HIRAN"/>
</dbReference>
<evidence type="ECO:0000313" key="11">
    <source>
        <dbReference type="Proteomes" id="UP001187192"/>
    </source>
</evidence>
<dbReference type="GO" id="GO:0005524">
    <property type="term" value="F:ATP binding"/>
    <property type="evidence" value="ECO:0007669"/>
    <property type="project" value="UniProtKB-KW"/>
</dbReference>
<evidence type="ECO:0000259" key="9">
    <source>
        <dbReference type="PROSITE" id="PS51192"/>
    </source>
</evidence>
<feature type="domain" description="Helicase ATP-binding" evidence="9">
    <location>
        <begin position="505"/>
        <end position="632"/>
    </location>
</feature>
<feature type="region of interest" description="Disordered" evidence="8">
    <location>
        <begin position="54"/>
        <end position="112"/>
    </location>
</feature>
<dbReference type="SMART" id="SM00487">
    <property type="entry name" value="DEXDc"/>
    <property type="match status" value="1"/>
</dbReference>
<dbReference type="InterPro" id="IPR014001">
    <property type="entry name" value="Helicase_ATP-bd"/>
</dbReference>
<gene>
    <name evidence="10" type="ORF">TIFTF001_025324</name>
</gene>
<evidence type="ECO:0000313" key="10">
    <source>
        <dbReference type="EMBL" id="GMN56206.1"/>
    </source>
</evidence>
<keyword evidence="4" id="KW-0378">Hydrolase</keyword>
<evidence type="ECO:0000256" key="4">
    <source>
        <dbReference type="ARBA" id="ARBA00022801"/>
    </source>
</evidence>
<evidence type="ECO:0000256" key="8">
    <source>
        <dbReference type="SAM" id="MobiDB-lite"/>
    </source>
</evidence>
<keyword evidence="6" id="KW-0067">ATP-binding</keyword>
<evidence type="ECO:0000256" key="3">
    <source>
        <dbReference type="ARBA" id="ARBA00022741"/>
    </source>
</evidence>
<dbReference type="SUPFAM" id="SSF52540">
    <property type="entry name" value="P-loop containing nucleoside triphosphate hydrolases"/>
    <property type="match status" value="1"/>
</dbReference>
<sequence length="632" mass="68825">MGNKVTDELVSTVRSIIGSDYSDMDVIRALHMANNDPTAAINILFDTPSFKSKAALRPQKNPELSSRNSIPEDRPVLANSKENSGGSGNSSSENEGKAGDCRNKTGNGHVEDAESSVGEIWWLVGRGEVAGMSTCKGMRVKPGDEVSFTFPAKMASSSPSPGKVFGRGRHAAAACSEIMRFSTRDSGEIGRIPNEWARCLLPLVRDKKVRVEGSFKYAPEVLNIMDTIHLSISVYINSSMFCKQHDTALKAASSSTEESVVHPLPTLFRLLGLTPFKKAELTPGDLCSRKRPLDSKGSSGLHASTLRLNKSKNPSKSENEVANEESISDADLDNIVGVGDNSELEEMEPPGTLQCELRPYQKQALYWMTRLEKGQCIDSAATTLHPCWEAYHLADKRGHIVYLNAFSGDATTEFPSTLQMARGGVRLIWHAHSMGLGKTIMTISLLLAHSERSGSSVGQLTSHSSVESSEVSSSVSDNLLNTQKRTAKVSGFDKLMKQKTTLMDGGSLIVCPMTLLGQWKAEIETHVQSGSLSLYVHYGQSRPKDAKILAQSDVVITTYGVLASEFSTENADDNGGLYSVRWFRVVLDEAHTIKSSKSQILMAAAALVADRRWCLTGTPIQVKFQWEVIETC</sequence>
<dbReference type="Pfam" id="PF08797">
    <property type="entry name" value="HIRAN"/>
    <property type="match status" value="1"/>
</dbReference>
<evidence type="ECO:0000256" key="6">
    <source>
        <dbReference type="ARBA" id="ARBA00022840"/>
    </source>
</evidence>